<reference evidence="3 6" key="2">
    <citation type="submission" date="2020-07" db="EMBL/GenBank/DDBJ databases">
        <title>The draft genome sequence of Maribacter polysiphoniae KCTC 22021.</title>
        <authorList>
            <person name="Mu L."/>
        </authorList>
    </citation>
    <scope>NUCLEOTIDE SEQUENCE [LARGE SCALE GENOMIC DNA]</scope>
    <source>
        <strain evidence="3 6">KCTC 22021</strain>
    </source>
</reference>
<name>A0A316E2A2_9FLAO</name>
<dbReference type="PANTHER" id="PTHR31605:SF0">
    <property type="entry name" value="GLYCEROL-3-PHOSPHATE O-ACYLTRANSFERASE 1"/>
    <property type="match status" value="1"/>
</dbReference>
<dbReference type="Proteomes" id="UP000651837">
    <property type="component" value="Unassembled WGS sequence"/>
</dbReference>
<evidence type="ECO:0000313" key="6">
    <source>
        <dbReference type="Proteomes" id="UP000651837"/>
    </source>
</evidence>
<proteinExistence type="predicted"/>
<keyword evidence="1" id="KW-0472">Membrane</keyword>
<reference evidence="4 5" key="1">
    <citation type="submission" date="2018-05" db="EMBL/GenBank/DDBJ databases">
        <title>Genomic Encyclopedia of Archaeal and Bacterial Type Strains, Phase II (KMG-II): from individual species to whole genera.</title>
        <authorList>
            <person name="Goeker M."/>
        </authorList>
    </citation>
    <scope>NUCLEOTIDE SEQUENCE [LARGE SCALE GENOMIC DNA]</scope>
    <source>
        <strain evidence="4 5">DSM 23514</strain>
    </source>
</reference>
<feature type="transmembrane region" description="Helical" evidence="1">
    <location>
        <begin position="298"/>
        <end position="315"/>
    </location>
</feature>
<dbReference type="EMBL" id="JACWLN010000001">
    <property type="protein sequence ID" value="MBD1259211.1"/>
    <property type="molecule type" value="Genomic_DNA"/>
</dbReference>
<dbReference type="InterPro" id="IPR002123">
    <property type="entry name" value="Plipid/glycerol_acylTrfase"/>
</dbReference>
<comment type="caution">
    <text evidence="4">The sequence shown here is derived from an EMBL/GenBank/DDBJ whole genome shotgun (WGS) entry which is preliminary data.</text>
</comment>
<dbReference type="Pfam" id="PF01553">
    <property type="entry name" value="Acyltransferase"/>
    <property type="match status" value="1"/>
</dbReference>
<accession>A0A316E2A2</accession>
<dbReference type="Proteomes" id="UP000245667">
    <property type="component" value="Unassembled WGS sequence"/>
</dbReference>
<dbReference type="RefSeq" id="WP_109649311.1">
    <property type="nucleotide sequence ID" value="NZ_JACWLN010000001.1"/>
</dbReference>
<dbReference type="GO" id="GO:0004366">
    <property type="term" value="F:glycerol-3-phosphate O-acyltransferase activity"/>
    <property type="evidence" value="ECO:0007669"/>
    <property type="project" value="TreeGrafter"/>
</dbReference>
<feature type="transmembrane region" description="Helical" evidence="1">
    <location>
        <begin position="267"/>
        <end position="286"/>
    </location>
</feature>
<dbReference type="PANTHER" id="PTHR31605">
    <property type="entry name" value="GLYCEROL-3-PHOSPHATE O-ACYLTRANSFERASE 1"/>
    <property type="match status" value="1"/>
</dbReference>
<dbReference type="GO" id="GO:0016287">
    <property type="term" value="F:glycerone-phosphate O-acyltransferase activity"/>
    <property type="evidence" value="ECO:0007669"/>
    <property type="project" value="TreeGrafter"/>
</dbReference>
<feature type="domain" description="Phospholipid/glycerol acyltransferase" evidence="2">
    <location>
        <begin position="37"/>
        <end position="165"/>
    </location>
</feature>
<protein>
    <submittedName>
        <fullName evidence="4">1-acyl-sn-glycerol-3-phosphate acyltransferase</fullName>
    </submittedName>
</protein>
<keyword evidence="1" id="KW-1133">Transmembrane helix</keyword>
<dbReference type="CDD" id="cd07992">
    <property type="entry name" value="LPLAT_AAK14816-like"/>
    <property type="match status" value="1"/>
</dbReference>
<dbReference type="EMBL" id="QGGQ01000002">
    <property type="protein sequence ID" value="PWK24767.1"/>
    <property type="molecule type" value="Genomic_DNA"/>
</dbReference>
<dbReference type="InterPro" id="IPR052744">
    <property type="entry name" value="GPAT/DAPAT"/>
</dbReference>
<evidence type="ECO:0000313" key="5">
    <source>
        <dbReference type="Proteomes" id="UP000245667"/>
    </source>
</evidence>
<evidence type="ECO:0000256" key="1">
    <source>
        <dbReference type="SAM" id="Phobius"/>
    </source>
</evidence>
<keyword evidence="4" id="KW-0012">Acyltransferase</keyword>
<evidence type="ECO:0000313" key="3">
    <source>
        <dbReference type="EMBL" id="MBD1259211.1"/>
    </source>
</evidence>
<dbReference type="SMART" id="SM00563">
    <property type="entry name" value="PlsC"/>
    <property type="match status" value="1"/>
</dbReference>
<gene>
    <name evidence="3" type="ORF">HZY62_01310</name>
    <name evidence="4" type="ORF">LX92_01132</name>
</gene>
<keyword evidence="6" id="KW-1185">Reference proteome</keyword>
<keyword evidence="1" id="KW-0812">Transmembrane</keyword>
<dbReference type="SUPFAM" id="SSF69593">
    <property type="entry name" value="Glycerol-3-phosphate (1)-acyltransferase"/>
    <property type="match status" value="1"/>
</dbReference>
<dbReference type="OrthoDB" id="9806008at2"/>
<evidence type="ECO:0000313" key="4">
    <source>
        <dbReference type="EMBL" id="PWK24767.1"/>
    </source>
</evidence>
<evidence type="ECO:0000259" key="2">
    <source>
        <dbReference type="SMART" id="SM00563"/>
    </source>
</evidence>
<sequence length="347" mass="40245">MRIGYRILKLYIRTSLFFYFKKIKVEGLRNIPKDKPIILLANHQNALMDALIIVMNVKEAPYFLARSDVFKKPWVSRFLHYLRMIPIYRFRDGRETLKNNPAIFDKCGKLLSQGKTLMLFPEGNHGLHRRVRWPMRKGFVKMIFSALEKNPDLDIRIVPVGLNYLKAQGFPDSVALHIGKDLAVQGFYDPKDLTRTESQLKKEVYERLKQLTTHIPEGEDYNSVIEALDGQGVDYLDPITVNGKIKEIGAPIQKGTKQKENRVFAKGMKFIFTMVNFPVLLIWYTFVKPLKMDVEFRATLRFALGIVLFPIYYTLLFVLLAYLFGVGLAFLVFLGHLLFNLLYVKLV</sequence>
<feature type="transmembrane region" description="Helical" evidence="1">
    <location>
        <begin position="321"/>
        <end position="344"/>
    </location>
</feature>
<dbReference type="AlphaFoldDB" id="A0A316E2A2"/>
<keyword evidence="4" id="KW-0808">Transferase</keyword>
<organism evidence="4 5">
    <name type="scientific">Maribacter polysiphoniae</name>
    <dbReference type="NCBI Taxonomy" id="429344"/>
    <lineage>
        <taxon>Bacteria</taxon>
        <taxon>Pseudomonadati</taxon>
        <taxon>Bacteroidota</taxon>
        <taxon>Flavobacteriia</taxon>
        <taxon>Flavobacteriales</taxon>
        <taxon>Flavobacteriaceae</taxon>
        <taxon>Maribacter</taxon>
    </lineage>
</organism>
<dbReference type="GO" id="GO:0008654">
    <property type="term" value="P:phospholipid biosynthetic process"/>
    <property type="evidence" value="ECO:0007669"/>
    <property type="project" value="TreeGrafter"/>
</dbReference>